<gene>
    <name evidence="1" type="ORF">LARSCL_LOCUS3945</name>
</gene>
<comment type="caution">
    <text evidence="1">The sequence shown here is derived from an EMBL/GenBank/DDBJ whole genome shotgun (WGS) entry which is preliminary data.</text>
</comment>
<organism evidence="1 2">
    <name type="scientific">Larinioides sclopetarius</name>
    <dbReference type="NCBI Taxonomy" id="280406"/>
    <lineage>
        <taxon>Eukaryota</taxon>
        <taxon>Metazoa</taxon>
        <taxon>Ecdysozoa</taxon>
        <taxon>Arthropoda</taxon>
        <taxon>Chelicerata</taxon>
        <taxon>Arachnida</taxon>
        <taxon>Araneae</taxon>
        <taxon>Araneomorphae</taxon>
        <taxon>Entelegynae</taxon>
        <taxon>Araneoidea</taxon>
        <taxon>Araneidae</taxon>
        <taxon>Larinioides</taxon>
    </lineage>
</organism>
<accession>A0AAV1Z8H4</accession>
<sequence length="65" mass="8135">MYIPFFINIKGKDKHMIFFTRKIWYLLCDSRKYNFFFLMICDYLQCSEKKETGNLHYINWYLIST</sequence>
<dbReference type="EMBL" id="CAXIEN010000031">
    <property type="protein sequence ID" value="CAL1268004.1"/>
    <property type="molecule type" value="Genomic_DNA"/>
</dbReference>
<keyword evidence="2" id="KW-1185">Reference proteome</keyword>
<dbReference type="AlphaFoldDB" id="A0AAV1Z8H4"/>
<reference evidence="1 2" key="1">
    <citation type="submission" date="2024-04" db="EMBL/GenBank/DDBJ databases">
        <authorList>
            <person name="Rising A."/>
            <person name="Reimegard J."/>
            <person name="Sonavane S."/>
            <person name="Akerstrom W."/>
            <person name="Nylinder S."/>
            <person name="Hedman E."/>
            <person name="Kallberg Y."/>
        </authorList>
    </citation>
    <scope>NUCLEOTIDE SEQUENCE [LARGE SCALE GENOMIC DNA]</scope>
</reference>
<proteinExistence type="predicted"/>
<protein>
    <submittedName>
        <fullName evidence="1">Uncharacterized protein</fullName>
    </submittedName>
</protein>
<evidence type="ECO:0000313" key="2">
    <source>
        <dbReference type="Proteomes" id="UP001497382"/>
    </source>
</evidence>
<evidence type="ECO:0000313" key="1">
    <source>
        <dbReference type="EMBL" id="CAL1268004.1"/>
    </source>
</evidence>
<dbReference type="Proteomes" id="UP001497382">
    <property type="component" value="Unassembled WGS sequence"/>
</dbReference>
<name>A0AAV1Z8H4_9ARAC</name>